<organism evidence="3">
    <name type="scientific">Verticillium alfalfae (strain VaMs.102 / ATCC MYA-4576 / FGSC 10136)</name>
    <name type="common">Verticillium wilt of alfalfa</name>
    <name type="synonym">Verticillium albo-atrum</name>
    <dbReference type="NCBI Taxonomy" id="526221"/>
    <lineage>
        <taxon>Eukaryota</taxon>
        <taxon>Fungi</taxon>
        <taxon>Dikarya</taxon>
        <taxon>Ascomycota</taxon>
        <taxon>Pezizomycotina</taxon>
        <taxon>Sordariomycetes</taxon>
        <taxon>Hypocreomycetidae</taxon>
        <taxon>Glomerellales</taxon>
        <taxon>Plectosphaerellaceae</taxon>
        <taxon>Verticillium</taxon>
    </lineage>
</organism>
<name>C9SAJ8_VERA1</name>
<keyword evidence="3" id="KW-1185">Reference proteome</keyword>
<evidence type="ECO:0000313" key="2">
    <source>
        <dbReference type="EMBL" id="EEY15446.1"/>
    </source>
</evidence>
<dbReference type="RefSeq" id="XP_003007367.1">
    <property type="nucleotide sequence ID" value="XM_003007321.1"/>
</dbReference>
<evidence type="ECO:0000313" key="3">
    <source>
        <dbReference type="Proteomes" id="UP000008698"/>
    </source>
</evidence>
<proteinExistence type="predicted"/>
<feature type="region of interest" description="Disordered" evidence="1">
    <location>
        <begin position="1"/>
        <end position="79"/>
    </location>
</feature>
<protein>
    <submittedName>
        <fullName evidence="2">Predicted protein</fullName>
    </submittedName>
</protein>
<dbReference type="HOGENOM" id="CLU_2098680_0_0_1"/>
<accession>C9SAJ8</accession>
<gene>
    <name evidence="2" type="ORF">VDBG_01555</name>
</gene>
<dbReference type="GeneID" id="9533450"/>
<dbReference type="KEGG" id="val:VDBG_01555"/>
<sequence>MASRPSRWCNPTFSAGSVRRKPHRQRDTPPRSPARTKVPFPAPTTQSKQPRSRESVHRYQSPLADLHAPNPNNPTKPTSLAALRRAGTTAGFSSLCALSELPTSAGRHTELMEFGK</sequence>
<dbReference type="AlphaFoldDB" id="C9SAJ8"/>
<dbReference type="OrthoDB" id="10586675at2759"/>
<dbReference type="eggNOG" id="ENOG502R13C">
    <property type="taxonomic scope" value="Eukaryota"/>
</dbReference>
<reference evidence="3" key="1">
    <citation type="journal article" date="2011" name="PLoS Pathog.">
        <title>Comparative genomics yields insights into niche adaptation of plant vascular wilt pathogens.</title>
        <authorList>
            <person name="Klosterman S.J."/>
            <person name="Subbarao K.V."/>
            <person name="Kang S."/>
            <person name="Veronese P."/>
            <person name="Gold S.E."/>
            <person name="Thomma B.P.H.J."/>
            <person name="Chen Z."/>
            <person name="Henrissat B."/>
            <person name="Lee Y.-H."/>
            <person name="Park J."/>
            <person name="Garcia-Pedrajas M.D."/>
            <person name="Barbara D.J."/>
            <person name="Anchieta A."/>
            <person name="de Jonge R."/>
            <person name="Santhanam P."/>
            <person name="Maruthachalam K."/>
            <person name="Atallah Z."/>
            <person name="Amyotte S.G."/>
            <person name="Paz Z."/>
            <person name="Inderbitzin P."/>
            <person name="Hayes R.J."/>
            <person name="Heiman D.I."/>
            <person name="Young S."/>
            <person name="Zeng Q."/>
            <person name="Engels R."/>
            <person name="Galagan J."/>
            <person name="Cuomo C.A."/>
            <person name="Dobinson K.F."/>
            <person name="Ma L.-J."/>
        </authorList>
    </citation>
    <scope>NUCLEOTIDE SEQUENCE [LARGE SCALE GENOMIC DNA]</scope>
    <source>
        <strain evidence="3">VaMs.102 / ATCC MYA-4576 / FGSC 10136</strain>
    </source>
</reference>
<dbReference type="Proteomes" id="UP000008698">
    <property type="component" value="Unassembled WGS sequence"/>
</dbReference>
<dbReference type="EMBL" id="DS985215">
    <property type="protein sequence ID" value="EEY15446.1"/>
    <property type="molecule type" value="Genomic_DNA"/>
</dbReference>
<evidence type="ECO:0000256" key="1">
    <source>
        <dbReference type="SAM" id="MobiDB-lite"/>
    </source>
</evidence>